<proteinExistence type="predicted"/>
<dbReference type="Proteomes" id="UP000034081">
    <property type="component" value="Unassembled WGS sequence"/>
</dbReference>
<name>A0A0G0L3U5_9BACT</name>
<dbReference type="EMBL" id="LBVL01000005">
    <property type="protein sequence ID" value="KKQ85672.1"/>
    <property type="molecule type" value="Genomic_DNA"/>
</dbReference>
<dbReference type="Pfam" id="PF14478">
    <property type="entry name" value="DUF4430"/>
    <property type="match status" value="1"/>
</dbReference>
<dbReference type="STRING" id="1618570.UT08_C0005G0123"/>
<dbReference type="AlphaFoldDB" id="A0A0G0L3U5"/>
<sequence>MNRKYFLLVLAAVGVILTAFFLVSKPQPSQAPEIAPTEANLQSAMLVIDYGDGEPATFSIETSDKSTAFSLLKNTTEKENIPLETQQYDFGVFVKSIGGKESSADMAWIYFVNGESGTVAADQMKVNPGDTVEWRYIKPQ</sequence>
<feature type="domain" description="Transcobalamin-like C-terminal" evidence="1">
    <location>
        <begin position="66"/>
        <end position="137"/>
    </location>
</feature>
<organism evidence="2 3">
    <name type="scientific">Candidatus Woesebacteria bacterium GW2011_GWB1_38_8</name>
    <dbReference type="NCBI Taxonomy" id="1618570"/>
    <lineage>
        <taxon>Bacteria</taxon>
        <taxon>Candidatus Woeseibacteriota</taxon>
    </lineage>
</organism>
<protein>
    <recommendedName>
        <fullName evidence="1">Transcobalamin-like C-terminal domain-containing protein</fullName>
    </recommendedName>
</protein>
<dbReference type="InterPro" id="IPR027954">
    <property type="entry name" value="Transcobalamin-like_C"/>
</dbReference>
<evidence type="ECO:0000259" key="1">
    <source>
        <dbReference type="Pfam" id="PF14478"/>
    </source>
</evidence>
<evidence type="ECO:0000313" key="2">
    <source>
        <dbReference type="EMBL" id="KKQ85672.1"/>
    </source>
</evidence>
<gene>
    <name evidence="2" type="ORF">UT08_C0005G0123</name>
</gene>
<accession>A0A0G0L3U5</accession>
<reference evidence="2 3" key="1">
    <citation type="journal article" date="2015" name="Nature">
        <title>rRNA introns, odd ribosomes, and small enigmatic genomes across a large radiation of phyla.</title>
        <authorList>
            <person name="Brown C.T."/>
            <person name="Hug L.A."/>
            <person name="Thomas B.C."/>
            <person name="Sharon I."/>
            <person name="Castelle C.J."/>
            <person name="Singh A."/>
            <person name="Wilkins M.J."/>
            <person name="Williams K.H."/>
            <person name="Banfield J.F."/>
        </authorList>
    </citation>
    <scope>NUCLEOTIDE SEQUENCE [LARGE SCALE GENOMIC DNA]</scope>
</reference>
<evidence type="ECO:0000313" key="3">
    <source>
        <dbReference type="Proteomes" id="UP000034081"/>
    </source>
</evidence>
<dbReference type="Gene3D" id="2.170.130.30">
    <property type="match status" value="1"/>
</dbReference>
<comment type="caution">
    <text evidence="2">The sequence shown here is derived from an EMBL/GenBank/DDBJ whole genome shotgun (WGS) entry which is preliminary data.</text>
</comment>